<evidence type="ECO:0000256" key="1">
    <source>
        <dbReference type="ARBA" id="ARBA00006534"/>
    </source>
</evidence>
<dbReference type="PANTHER" id="PTHR36175">
    <property type="entry name" value="CYANOPHYCINASE"/>
    <property type="match status" value="1"/>
</dbReference>
<dbReference type="Proteomes" id="UP000016584">
    <property type="component" value="Unassembled WGS sequence"/>
</dbReference>
<evidence type="ECO:0008006" key="8">
    <source>
        <dbReference type="Google" id="ProtNLM"/>
    </source>
</evidence>
<dbReference type="eggNOG" id="COG4242">
    <property type="taxonomic scope" value="Bacteria"/>
</dbReference>
<keyword evidence="3" id="KW-0378">Hydrolase</keyword>
<proteinExistence type="inferred from homology"/>
<evidence type="ECO:0000256" key="3">
    <source>
        <dbReference type="ARBA" id="ARBA00022801"/>
    </source>
</evidence>
<keyword evidence="5" id="KW-0732">Signal</keyword>
<sequence>MKRLFYTIIGVITCLIGLNVNHSNAQVTDSDTPHRTDWNTIGPPKGTLMIIGGAASPDNYKYFIETIGGPDVPIVFIPTAGDIVDETNDAYISLKNAGANKIVTLHTGNRDVANTEEFAAPLRTAKAVYIAGGFQKRLAAAYLNTLTHRLIFELLERGGFVAGSSAGASIQGSYLYGGGTDQQIGFGFVKQSAIGQHYIRRNRMGSVAKILTTNPDLLGFGIDEATATVIRGNLLEVVGEGKVAMYNPKRAGYAEGQEQEYLFPGDKYDLEKREILSRVEEFSKDDLWSEGGRNSWKEPSAEWKTIGPPKGKLILYGKSPNAENTIEDFVQSLSKLKAQPIVLLSTGNEQMRTANLKLLKKFQELGAKDVTLLHTINNEQANSKTFAQVLQKAKVVWICDDRSWQLIEVYLHSLVHHHLFGVLERGGVVGGSGDGAAVMASRLFGEPEKYKWHVGYGLVRNTLLIVNPEDLKTTSKITEVLEKNTGLLGIGLAPESKVTLHKNNIQVEGEAIRLFRHGKEVPDILYPKQKYRLANP</sequence>
<dbReference type="InterPro" id="IPR005320">
    <property type="entry name" value="Peptidase_S51"/>
</dbReference>
<dbReference type="AlphaFoldDB" id="U2HX87"/>
<accession>U2HX87</accession>
<dbReference type="PATRIC" id="fig|1346330.5.peg.1527"/>
<dbReference type="SUPFAM" id="SSF52317">
    <property type="entry name" value="Class I glutamine amidotransferase-like"/>
    <property type="match status" value="1"/>
</dbReference>
<dbReference type="GO" id="GO:0008236">
    <property type="term" value="F:serine-type peptidase activity"/>
    <property type="evidence" value="ECO:0007669"/>
    <property type="project" value="UniProtKB-KW"/>
</dbReference>
<keyword evidence="4" id="KW-0720">Serine protease</keyword>
<keyword evidence="7" id="KW-1185">Reference proteome</keyword>
<dbReference type="STRING" id="1346330.M472_14050"/>
<dbReference type="PANTHER" id="PTHR36175:SF1">
    <property type="entry name" value="CYANOPHYCINASE"/>
    <property type="match status" value="1"/>
</dbReference>
<feature type="signal peptide" evidence="5">
    <location>
        <begin position="1"/>
        <end position="25"/>
    </location>
</feature>
<evidence type="ECO:0000256" key="4">
    <source>
        <dbReference type="ARBA" id="ARBA00022825"/>
    </source>
</evidence>
<evidence type="ECO:0000256" key="5">
    <source>
        <dbReference type="SAM" id="SignalP"/>
    </source>
</evidence>
<organism evidence="6 7">
    <name type="scientific">Sphingobacterium paucimobilis HER1398</name>
    <dbReference type="NCBI Taxonomy" id="1346330"/>
    <lineage>
        <taxon>Bacteria</taxon>
        <taxon>Pseudomonadati</taxon>
        <taxon>Bacteroidota</taxon>
        <taxon>Sphingobacteriia</taxon>
        <taxon>Sphingobacteriales</taxon>
        <taxon>Sphingobacteriaceae</taxon>
        <taxon>Sphingobacterium</taxon>
    </lineage>
</organism>
<protein>
    <recommendedName>
        <fullName evidence="8">Cyanophycinase</fullName>
    </recommendedName>
</protein>
<evidence type="ECO:0000313" key="7">
    <source>
        <dbReference type="Proteomes" id="UP000016584"/>
    </source>
</evidence>
<name>U2HX87_9SPHI</name>
<feature type="chain" id="PRO_5004628135" description="Cyanophycinase" evidence="5">
    <location>
        <begin position="26"/>
        <end position="536"/>
    </location>
</feature>
<dbReference type="EMBL" id="ATDL01000012">
    <property type="protein sequence ID" value="ERJ59890.1"/>
    <property type="molecule type" value="Genomic_DNA"/>
</dbReference>
<dbReference type="RefSeq" id="WP_021069709.1">
    <property type="nucleotide sequence ID" value="NZ_ATDL01000012.1"/>
</dbReference>
<reference evidence="6 7" key="1">
    <citation type="journal article" date="2013" name="Genome Announc.">
        <title>The Draft Genome Sequence of Sphingomonas paucimobilis Strain HER1398 (Proteobacteria), Host to the Giant PAU Phage, Indicates That It Is a Member of the Genus Sphingobacterium (Bacteroidetes).</title>
        <authorList>
            <person name="White R.A.III."/>
            <person name="Suttle C.A."/>
        </authorList>
    </citation>
    <scope>NUCLEOTIDE SEQUENCE [LARGE SCALE GENOMIC DNA]</scope>
    <source>
        <strain evidence="6 7">HER1398</strain>
    </source>
</reference>
<gene>
    <name evidence="6" type="ORF">M472_14050</name>
</gene>
<dbReference type="Gene3D" id="3.40.50.880">
    <property type="match status" value="2"/>
</dbReference>
<evidence type="ECO:0000256" key="2">
    <source>
        <dbReference type="ARBA" id="ARBA00022670"/>
    </source>
</evidence>
<dbReference type="Pfam" id="PF03575">
    <property type="entry name" value="Peptidase_S51"/>
    <property type="match status" value="1"/>
</dbReference>
<keyword evidence="2" id="KW-0645">Protease</keyword>
<dbReference type="GO" id="GO:0006508">
    <property type="term" value="P:proteolysis"/>
    <property type="evidence" value="ECO:0007669"/>
    <property type="project" value="UniProtKB-KW"/>
</dbReference>
<dbReference type="OrthoDB" id="9799980at2"/>
<dbReference type="CDD" id="cd03145">
    <property type="entry name" value="GAT1_cyanophycinase"/>
    <property type="match status" value="1"/>
</dbReference>
<dbReference type="InterPro" id="IPR029062">
    <property type="entry name" value="Class_I_gatase-like"/>
</dbReference>
<comment type="similarity">
    <text evidence="1">Belongs to the peptidase S51 family.</text>
</comment>
<comment type="caution">
    <text evidence="6">The sequence shown here is derived from an EMBL/GenBank/DDBJ whole genome shotgun (WGS) entry which is preliminary data.</text>
</comment>
<evidence type="ECO:0000313" key="6">
    <source>
        <dbReference type="EMBL" id="ERJ59890.1"/>
    </source>
</evidence>